<protein>
    <submittedName>
        <fullName evidence="1">Uncharacterized protein</fullName>
    </submittedName>
</protein>
<dbReference type="AlphaFoldDB" id="A0A0C9RVS1"/>
<organism evidence="1">
    <name type="scientific">Amblyomma americanum</name>
    <name type="common">Lone star tick</name>
    <dbReference type="NCBI Taxonomy" id="6943"/>
    <lineage>
        <taxon>Eukaryota</taxon>
        <taxon>Metazoa</taxon>
        <taxon>Ecdysozoa</taxon>
        <taxon>Arthropoda</taxon>
        <taxon>Chelicerata</taxon>
        <taxon>Arachnida</taxon>
        <taxon>Acari</taxon>
        <taxon>Parasitiformes</taxon>
        <taxon>Ixodida</taxon>
        <taxon>Ixodoidea</taxon>
        <taxon>Ixodidae</taxon>
        <taxon>Amblyomminae</taxon>
        <taxon>Amblyomma</taxon>
    </lineage>
</organism>
<accession>A0A0C9RVS1</accession>
<name>A0A0C9RVS1_AMBAM</name>
<sequence>MVLPAGTCLGLSFCSTRLPATSSHDYVHVIVPTCRIQFVLRIWVACPQPQCTVLNAAIAAQNSSLTLQVSQNTALFRVIWLNRHFRDQDKTTTMSHKRKC</sequence>
<dbReference type="EMBL" id="GBZX01001109">
    <property type="protein sequence ID" value="JAG91631.1"/>
    <property type="molecule type" value="mRNA"/>
</dbReference>
<proteinExistence type="evidence at transcript level"/>
<reference evidence="1" key="1">
    <citation type="journal article" date="2015" name="PLoS ONE">
        <title>An Insight into the Sialome of the Lone Star Tick, Amblyomma americanum, with a Glimpse on Its Time Dependent Gene Expression.</title>
        <authorList>
            <person name="Karim S."/>
            <person name="Ribeiro J.M."/>
        </authorList>
    </citation>
    <scope>NUCLEOTIDE SEQUENCE</scope>
    <source>
        <tissue evidence="1">Salivary gland</tissue>
    </source>
</reference>
<evidence type="ECO:0000313" key="1">
    <source>
        <dbReference type="EMBL" id="JAG91631.1"/>
    </source>
</evidence>